<dbReference type="SUPFAM" id="SSF55961">
    <property type="entry name" value="Bet v1-like"/>
    <property type="match status" value="1"/>
</dbReference>
<reference evidence="3 4" key="1">
    <citation type="submission" date="2021-03" db="EMBL/GenBank/DDBJ databases">
        <title>Flavobacterium kribbensis sp. nov, an endophytic bacteria, isolated from soybean.</title>
        <authorList>
            <person name="Lee J."/>
            <person name="Seo J."/>
        </authorList>
    </citation>
    <scope>NUCLEOTIDE SEQUENCE [LARGE SCALE GENOMIC DNA]</scope>
    <source>
        <strain evidence="3 4">BB8</strain>
    </source>
</reference>
<dbReference type="Gene3D" id="3.30.530.20">
    <property type="match status" value="1"/>
</dbReference>
<dbReference type="Proteomes" id="UP000663440">
    <property type="component" value="Chromosome"/>
</dbReference>
<dbReference type="InterPro" id="IPR023393">
    <property type="entry name" value="START-like_dom_sf"/>
</dbReference>
<dbReference type="EMBL" id="CP071448">
    <property type="protein sequence ID" value="QSW90562.1"/>
    <property type="molecule type" value="Genomic_DNA"/>
</dbReference>
<dbReference type="RefSeq" id="WP_207297714.1">
    <property type="nucleotide sequence ID" value="NZ_CP071448.1"/>
</dbReference>
<sequence>MIKVQNTIDSSIEKVWNLWTSPEHIQKWNYAFEEWYTPYAENDLQVNGKFKYEMGTKDKSEGFDFEGIYTKLEKFRLIEYKLLDNRTGAIYFEEIGSKVKLTEVFEPTKEDSESMQKQWCQNVIDNFKKYVESI</sequence>
<evidence type="ECO:0000259" key="2">
    <source>
        <dbReference type="Pfam" id="PF08327"/>
    </source>
</evidence>
<evidence type="ECO:0000313" key="4">
    <source>
        <dbReference type="Proteomes" id="UP000663440"/>
    </source>
</evidence>
<name>A0ABX7QHZ7_9FLAO</name>
<evidence type="ECO:0000313" key="3">
    <source>
        <dbReference type="EMBL" id="QSW90562.1"/>
    </source>
</evidence>
<keyword evidence="4" id="KW-1185">Reference proteome</keyword>
<proteinExistence type="inferred from homology"/>
<gene>
    <name evidence="3" type="ORF">J0383_07065</name>
</gene>
<feature type="domain" description="Activator of Hsp90 ATPase homologue 1/2-like C-terminal" evidence="2">
    <location>
        <begin position="10"/>
        <end position="132"/>
    </location>
</feature>
<dbReference type="Pfam" id="PF08327">
    <property type="entry name" value="AHSA1"/>
    <property type="match status" value="1"/>
</dbReference>
<comment type="similarity">
    <text evidence="1">Belongs to the AHA1 family.</text>
</comment>
<dbReference type="InterPro" id="IPR013538">
    <property type="entry name" value="ASHA1/2-like_C"/>
</dbReference>
<organism evidence="3 4">
    <name type="scientific">Flavobacterium endoglycinae</name>
    <dbReference type="NCBI Taxonomy" id="2816357"/>
    <lineage>
        <taxon>Bacteria</taxon>
        <taxon>Pseudomonadati</taxon>
        <taxon>Bacteroidota</taxon>
        <taxon>Flavobacteriia</taxon>
        <taxon>Flavobacteriales</taxon>
        <taxon>Flavobacteriaceae</taxon>
        <taxon>Flavobacterium</taxon>
    </lineage>
</organism>
<accession>A0ABX7QHZ7</accession>
<protein>
    <submittedName>
        <fullName evidence="3">SRPBCC domain-containing protein</fullName>
    </submittedName>
</protein>
<evidence type="ECO:0000256" key="1">
    <source>
        <dbReference type="ARBA" id="ARBA00006817"/>
    </source>
</evidence>